<dbReference type="GO" id="GO:0030976">
    <property type="term" value="F:thiamine pyrophosphate binding"/>
    <property type="evidence" value="ECO:0007669"/>
    <property type="project" value="InterPro"/>
</dbReference>
<dbReference type="NCBIfam" id="TIGR03336">
    <property type="entry name" value="IOR_alpha"/>
    <property type="match status" value="1"/>
</dbReference>
<dbReference type="FunFam" id="3.40.50.970:FF:000039">
    <property type="entry name" value="Indolepyruvate oxidoreductase subunit IorA"/>
    <property type="match status" value="1"/>
</dbReference>
<evidence type="ECO:0000313" key="8">
    <source>
        <dbReference type="EMBL" id="CUP22353.1"/>
    </source>
</evidence>
<feature type="binding site" evidence="6">
    <location>
        <position position="595"/>
    </location>
    <ligand>
        <name>[4Fe-4S] cluster</name>
        <dbReference type="ChEBI" id="CHEBI:49883"/>
        <label>1</label>
    </ligand>
</feature>
<evidence type="ECO:0000259" key="7">
    <source>
        <dbReference type="PROSITE" id="PS51379"/>
    </source>
</evidence>
<keyword evidence="3 5" id="KW-0408">Iron</keyword>
<evidence type="ECO:0000256" key="6">
    <source>
        <dbReference type="PIRSR" id="PIRSR006439-50"/>
    </source>
</evidence>
<dbReference type="Pfam" id="PF01855">
    <property type="entry name" value="POR_N"/>
    <property type="match status" value="1"/>
</dbReference>
<comment type="function">
    <text evidence="5">Catalyzes the ferredoxin-dependent oxidative decarboxylation of arylpyruvates.</text>
</comment>
<feature type="binding site" evidence="6">
    <location>
        <position position="562"/>
    </location>
    <ligand>
        <name>[4Fe-4S] cluster</name>
        <dbReference type="ChEBI" id="CHEBI:49883"/>
        <label>1</label>
    </ligand>
</feature>
<dbReference type="InterPro" id="IPR017900">
    <property type="entry name" value="4Fe4S_Fe_S_CS"/>
</dbReference>
<dbReference type="Pfam" id="PF02775">
    <property type="entry name" value="TPP_enzyme_C"/>
    <property type="match status" value="1"/>
</dbReference>
<feature type="domain" description="4Fe-4S ferredoxin-type" evidence="7">
    <location>
        <begin position="547"/>
        <end position="574"/>
    </location>
</feature>
<dbReference type="SUPFAM" id="SSF52518">
    <property type="entry name" value="Thiamin diphosphate-binding fold (THDP-binding)"/>
    <property type="match status" value="2"/>
</dbReference>
<dbReference type="Gene3D" id="3.30.70.20">
    <property type="match status" value="1"/>
</dbReference>
<dbReference type="InterPro" id="IPR017896">
    <property type="entry name" value="4Fe4S_Fe-S-bd"/>
</dbReference>
<dbReference type="CDD" id="cd02008">
    <property type="entry name" value="TPP_IOR_alpha"/>
    <property type="match status" value="1"/>
</dbReference>
<dbReference type="GO" id="GO:0043805">
    <property type="term" value="F:indolepyruvate ferredoxin oxidoreductase activity"/>
    <property type="evidence" value="ECO:0007669"/>
    <property type="project" value="UniProtKB-UniRule"/>
</dbReference>
<keyword evidence="1 5" id="KW-0479">Metal-binding</keyword>
<dbReference type="PANTHER" id="PTHR43710:SF7">
    <property type="entry name" value="INDOLEPYRUVATE OXIDOREDUCTASE SUBUNIT IORA"/>
    <property type="match status" value="1"/>
</dbReference>
<keyword evidence="2 5" id="KW-0560">Oxidoreductase</keyword>
<organism evidence="8 9">
    <name type="scientific">Dorea longicatena</name>
    <dbReference type="NCBI Taxonomy" id="88431"/>
    <lineage>
        <taxon>Bacteria</taxon>
        <taxon>Bacillati</taxon>
        <taxon>Bacillota</taxon>
        <taxon>Clostridia</taxon>
        <taxon>Lachnospirales</taxon>
        <taxon>Lachnospiraceae</taxon>
        <taxon>Dorea</taxon>
    </lineage>
</organism>
<evidence type="ECO:0000256" key="3">
    <source>
        <dbReference type="ARBA" id="ARBA00023004"/>
    </source>
</evidence>
<reference evidence="8 9" key="1">
    <citation type="submission" date="2015-09" db="EMBL/GenBank/DDBJ databases">
        <authorList>
            <consortium name="Pathogen Informatics"/>
        </authorList>
    </citation>
    <scope>NUCLEOTIDE SEQUENCE [LARGE SCALE GENOMIC DNA]</scope>
    <source>
        <strain evidence="8 9">2789STDY5834914</strain>
    </source>
</reference>
<keyword evidence="5" id="KW-0813">Transport</keyword>
<dbReference type="RefSeq" id="WP_055281959.1">
    <property type="nucleotide sequence ID" value="NZ_CZAY01000004.1"/>
</dbReference>
<dbReference type="PROSITE" id="PS00198">
    <property type="entry name" value="4FE4S_FER_1"/>
    <property type="match status" value="1"/>
</dbReference>
<dbReference type="PANTHER" id="PTHR43710">
    <property type="entry name" value="2-HYDROXYACYL-COA LYASE"/>
    <property type="match status" value="1"/>
</dbReference>
<dbReference type="PROSITE" id="PS51379">
    <property type="entry name" value="4FE4S_FER_2"/>
    <property type="match status" value="2"/>
</dbReference>
<evidence type="ECO:0000256" key="2">
    <source>
        <dbReference type="ARBA" id="ARBA00023002"/>
    </source>
</evidence>
<dbReference type="InterPro" id="IPR002880">
    <property type="entry name" value="Pyrv_Fd/Flavodoxin_OxRdtase_N"/>
</dbReference>
<feature type="domain" description="4Fe-4S ferredoxin-type" evidence="7">
    <location>
        <begin position="576"/>
        <end position="605"/>
    </location>
</feature>
<protein>
    <recommendedName>
        <fullName evidence="5">Indolepyruvate oxidoreductase subunit IorA</fullName>
        <shortName evidence="5">IOR</shortName>
        <ecNumber evidence="5">1.2.7.8</ecNumber>
    </recommendedName>
    <alternativeName>
        <fullName evidence="5">Indolepyruvate ferredoxin oxidoreductase subunit alpha</fullName>
    </alternativeName>
</protein>
<evidence type="ECO:0000256" key="4">
    <source>
        <dbReference type="ARBA" id="ARBA00023014"/>
    </source>
</evidence>
<gene>
    <name evidence="8" type="ORF">ERS852526_00701</name>
</gene>
<feature type="binding site" evidence="6">
    <location>
        <position position="591"/>
    </location>
    <ligand>
        <name>[4Fe-4S] cluster</name>
        <dbReference type="ChEBI" id="CHEBI:49883"/>
        <label>2</label>
    </ligand>
</feature>
<sequence>MHKEFLMGNAAIALGAVAAGVNVVAGYPGTPSTEVLETIAKHRPDDVYVEWSVNEKAAMELAAGASYAGARSMVTMKQVGLNVASDPLMSLEYVGIKGGMVILVADDPGPISSQTEQDTRHFSRFSKLPCFDPSSAQEAYEMIQEAFEYSEKYGTPVFLRPTTRVCHGYASIMVKDETEYTHHQPEGFIKDSKRWVIFPRLSFMNHKKIEARNQELSDIFSSYEKNTIHPSCDAFKDSKKGIATGGISYTYTMETLKKTGMVKTLKIATPHPFPEKLAVDFLSGLDEVLCLEELDPVIERELIYICGKYHLPTRINGKLSGHTACAGENTRDTITTYINTFLGLTSPVTTDFPEPPALPVRPPVLCAGCPHRASFYAVKKAMKGKKTVFCGDIGCYTLGNALPLDMVDTCLCMGAGLNIAQGIEKVEPDTTCFAFVGDSTFFASAITGVVNAVYNQANMILIVLDNSTTAMTGHQPHPGTGRTVMGEIVQKINIEQVLRGIGVTDVKTVNPLDLNSSVACVREMADKTGVKAIIFKSPCIAITKPAFSLHIDAEKCIGCKKCIRELGCPAIVLDNGNVCIDDTMCTGCGLCSQVCPAAAIIGGKKHE</sequence>
<dbReference type="Pfam" id="PF13237">
    <property type="entry name" value="Fer4_10"/>
    <property type="match status" value="1"/>
</dbReference>
<keyword evidence="8" id="KW-0670">Pyruvate</keyword>
<dbReference type="InterPro" id="IPR011766">
    <property type="entry name" value="TPP_enzyme_TPP-bd"/>
</dbReference>
<dbReference type="AlphaFoldDB" id="A0A174LE18"/>
<feature type="binding site" evidence="6">
    <location>
        <position position="559"/>
    </location>
    <ligand>
        <name>[4Fe-4S] cluster</name>
        <dbReference type="ChEBI" id="CHEBI:49883"/>
        <label>1</label>
    </ligand>
</feature>
<dbReference type="EMBL" id="CZAY01000004">
    <property type="protein sequence ID" value="CUP22353.1"/>
    <property type="molecule type" value="Genomic_DNA"/>
</dbReference>
<dbReference type="GO" id="GO:0051539">
    <property type="term" value="F:4 iron, 4 sulfur cluster binding"/>
    <property type="evidence" value="ECO:0007669"/>
    <property type="project" value="UniProtKB-UniRule"/>
</dbReference>
<keyword evidence="4 5" id="KW-0411">Iron-sulfur</keyword>
<keyword evidence="5" id="KW-0249">Electron transport</keyword>
<dbReference type="InterPro" id="IPR045025">
    <property type="entry name" value="HACL1-like"/>
</dbReference>
<dbReference type="GeneID" id="96228002"/>
<evidence type="ECO:0000256" key="1">
    <source>
        <dbReference type="ARBA" id="ARBA00022723"/>
    </source>
</evidence>
<dbReference type="CDD" id="cd07034">
    <property type="entry name" value="TPP_PYR_PFOR_IOR-alpha_like"/>
    <property type="match status" value="1"/>
</dbReference>
<dbReference type="STRING" id="88431.ERS852423_00774"/>
<dbReference type="InterPro" id="IPR017721">
    <property type="entry name" value="IorA"/>
</dbReference>
<dbReference type="GO" id="GO:0046872">
    <property type="term" value="F:metal ion binding"/>
    <property type="evidence" value="ECO:0007669"/>
    <property type="project" value="UniProtKB-UniRule"/>
</dbReference>
<dbReference type="Proteomes" id="UP000095485">
    <property type="component" value="Unassembled WGS sequence"/>
</dbReference>
<comment type="catalytic activity">
    <reaction evidence="5">
        <text>indole-3-pyruvate + 2 oxidized [2Fe-2S]-[ferredoxin] + CoA = (indol-3-yl)acetyl-CoA + 2 reduced [2Fe-2S]-[ferredoxin] + CO2 + H(+)</text>
        <dbReference type="Rhea" id="RHEA:12645"/>
        <dbReference type="Rhea" id="RHEA-COMP:10000"/>
        <dbReference type="Rhea" id="RHEA-COMP:10001"/>
        <dbReference type="ChEBI" id="CHEBI:15378"/>
        <dbReference type="ChEBI" id="CHEBI:16526"/>
        <dbReference type="ChEBI" id="CHEBI:17640"/>
        <dbReference type="ChEBI" id="CHEBI:33737"/>
        <dbReference type="ChEBI" id="CHEBI:33738"/>
        <dbReference type="ChEBI" id="CHEBI:57271"/>
        <dbReference type="ChEBI" id="CHEBI:57287"/>
        <dbReference type="EC" id="1.2.7.8"/>
    </reaction>
</comment>
<proteinExistence type="predicted"/>
<dbReference type="Gene3D" id="3.40.50.970">
    <property type="match status" value="2"/>
</dbReference>
<dbReference type="InterPro" id="IPR029061">
    <property type="entry name" value="THDP-binding"/>
</dbReference>
<feature type="binding site" evidence="6">
    <location>
        <position position="568"/>
    </location>
    <ligand>
        <name>[4Fe-4S] cluster</name>
        <dbReference type="ChEBI" id="CHEBI:49883"/>
        <label>2</label>
    </ligand>
</feature>
<name>A0A174LE18_9FIRM</name>
<keyword evidence="5 6" id="KW-0004">4Fe-4S</keyword>
<evidence type="ECO:0000256" key="5">
    <source>
        <dbReference type="PIRNR" id="PIRNR006439"/>
    </source>
</evidence>
<feature type="binding site" evidence="6">
    <location>
        <position position="588"/>
    </location>
    <ligand>
        <name>[4Fe-4S] cluster</name>
        <dbReference type="ChEBI" id="CHEBI:49883"/>
        <label>2</label>
    </ligand>
</feature>
<dbReference type="OrthoDB" id="9804603at2"/>
<evidence type="ECO:0000313" key="9">
    <source>
        <dbReference type="Proteomes" id="UP000095485"/>
    </source>
</evidence>
<dbReference type="EC" id="1.2.7.8" evidence="5"/>
<feature type="binding site" evidence="6">
    <location>
        <position position="585"/>
    </location>
    <ligand>
        <name>[4Fe-4S] cluster</name>
        <dbReference type="ChEBI" id="CHEBI:49883"/>
        <label>2</label>
    </ligand>
</feature>
<comment type="cofactor">
    <cofactor evidence="5 6">
        <name>[4Fe-4S] cluster</name>
        <dbReference type="ChEBI" id="CHEBI:49883"/>
    </cofactor>
    <text evidence="5 6">Binds 2 [4Fe-4S] clusters. In this family the first cluster has a non-standard and varying [4Fe-4S] binding motif CX(2)CX(2)CX(4-5)CP.</text>
</comment>
<accession>A0A174LE18</accession>
<feature type="binding site" evidence="6">
    <location>
        <position position="556"/>
    </location>
    <ligand>
        <name>[4Fe-4S] cluster</name>
        <dbReference type="ChEBI" id="CHEBI:49883"/>
        <label>1</label>
    </ligand>
</feature>
<dbReference type="PIRSF" id="PIRSF006439">
    <property type="entry name" value="Indolepyruvate_ferr_oxidored"/>
    <property type="match status" value="1"/>
</dbReference>